<dbReference type="PROSITE" id="PS51450">
    <property type="entry name" value="LRR"/>
    <property type="match status" value="1"/>
</dbReference>
<dbReference type="OMA" id="RMWRINL"/>
<keyword evidence="4" id="KW-0732">Signal</keyword>
<evidence type="ECO:0000256" key="1">
    <source>
        <dbReference type="ARBA" id="ARBA00004196"/>
    </source>
</evidence>
<dbReference type="Pfam" id="PF23598">
    <property type="entry name" value="LRR_14"/>
    <property type="match status" value="1"/>
</dbReference>
<proteinExistence type="inferred from homology"/>
<dbReference type="PANTHER" id="PTHR48059:SF19">
    <property type="entry name" value="RECEPTOR-LIKE PROTEIN KINASE 5"/>
    <property type="match status" value="1"/>
</dbReference>
<dbReference type="AlphaFoldDB" id="A0A1U8ASY8"/>
<comment type="subcellular location">
    <subcellularLocation>
        <location evidence="1">Cell envelope</location>
    </subcellularLocation>
    <subcellularLocation>
        <location evidence="2">Membrane</location>
    </subcellularLocation>
</comment>
<evidence type="ECO:0000256" key="2">
    <source>
        <dbReference type="ARBA" id="ARBA00004370"/>
    </source>
</evidence>
<organism evidence="10 11">
    <name type="scientific">Nelumbo nucifera</name>
    <name type="common">Sacred lotus</name>
    <dbReference type="NCBI Taxonomy" id="4432"/>
    <lineage>
        <taxon>Eukaryota</taxon>
        <taxon>Viridiplantae</taxon>
        <taxon>Streptophyta</taxon>
        <taxon>Embryophyta</taxon>
        <taxon>Tracheophyta</taxon>
        <taxon>Spermatophyta</taxon>
        <taxon>Magnoliopsida</taxon>
        <taxon>Proteales</taxon>
        <taxon>Nelumbonaceae</taxon>
        <taxon>Nelumbo</taxon>
    </lineage>
</organism>
<dbReference type="PANTHER" id="PTHR48059">
    <property type="entry name" value="POLYGALACTURONASE INHIBITOR 1"/>
    <property type="match status" value="1"/>
</dbReference>
<dbReference type="PRINTS" id="PR00019">
    <property type="entry name" value="LEURICHRPT"/>
</dbReference>
<feature type="domain" description="Disease resistance R13L4/SHOC-2-like LRR" evidence="9">
    <location>
        <begin position="87"/>
        <end position="190"/>
    </location>
</feature>
<evidence type="ECO:0000313" key="10">
    <source>
        <dbReference type="Proteomes" id="UP000189703"/>
    </source>
</evidence>
<dbReference type="SMR" id="A0A1U8ASY8"/>
<dbReference type="GeneID" id="104603589"/>
<evidence type="ECO:0000256" key="3">
    <source>
        <dbReference type="ARBA" id="ARBA00022614"/>
    </source>
</evidence>
<dbReference type="Gene3D" id="3.80.10.10">
    <property type="entry name" value="Ribonuclease Inhibitor"/>
    <property type="match status" value="1"/>
</dbReference>
<evidence type="ECO:0000259" key="9">
    <source>
        <dbReference type="Pfam" id="PF23598"/>
    </source>
</evidence>
<accession>A0A1U8ASY8</accession>
<dbReference type="Pfam" id="PF00560">
    <property type="entry name" value="LRR_1"/>
    <property type="match status" value="2"/>
</dbReference>
<evidence type="ECO:0000256" key="5">
    <source>
        <dbReference type="ARBA" id="ARBA00022737"/>
    </source>
</evidence>
<name>A0A1U8ASY8_NELNU</name>
<dbReference type="InterPro" id="IPR013210">
    <property type="entry name" value="LRR_N_plant-typ"/>
</dbReference>
<dbReference type="GO" id="GO:0016020">
    <property type="term" value="C:membrane"/>
    <property type="evidence" value="ECO:0007669"/>
    <property type="project" value="UniProtKB-SubCell"/>
</dbReference>
<evidence type="ECO:0000256" key="7">
    <source>
        <dbReference type="ARBA" id="ARBA00038043"/>
    </source>
</evidence>
<dbReference type="KEGG" id="nnu:104603589"/>
<dbReference type="InterPro" id="IPR055414">
    <property type="entry name" value="LRR_R13L4/SHOC2-like"/>
</dbReference>
<dbReference type="InterPro" id="IPR032675">
    <property type="entry name" value="LRR_dom_sf"/>
</dbReference>
<reference evidence="11" key="1">
    <citation type="submission" date="2025-08" db="UniProtKB">
        <authorList>
            <consortium name="RefSeq"/>
        </authorList>
    </citation>
    <scope>IDENTIFICATION</scope>
</reference>
<gene>
    <name evidence="11" type="primary">LOC104603589</name>
</gene>
<feature type="domain" description="Leucine-rich repeat-containing N-terminal plant-type" evidence="8">
    <location>
        <begin position="38"/>
        <end position="78"/>
    </location>
</feature>
<dbReference type="Proteomes" id="UP000189703">
    <property type="component" value="Unplaced"/>
</dbReference>
<keyword evidence="6" id="KW-0472">Membrane</keyword>
<evidence type="ECO:0000256" key="6">
    <source>
        <dbReference type="ARBA" id="ARBA00023136"/>
    </source>
</evidence>
<evidence type="ECO:0000256" key="4">
    <source>
        <dbReference type="ARBA" id="ARBA00022729"/>
    </source>
</evidence>
<keyword evidence="10" id="KW-1185">Reference proteome</keyword>
<keyword evidence="5" id="KW-0677">Repeat</keyword>
<dbReference type="RefSeq" id="XP_010265956.1">
    <property type="nucleotide sequence ID" value="XM_010267654.1"/>
</dbReference>
<evidence type="ECO:0000313" key="11">
    <source>
        <dbReference type="RefSeq" id="XP_010265956.1"/>
    </source>
</evidence>
<keyword evidence="3" id="KW-0433">Leucine-rich repeat</keyword>
<dbReference type="OrthoDB" id="676979at2759"/>
<dbReference type="eggNOG" id="ENOG502S4YE">
    <property type="taxonomic scope" value="Eukaryota"/>
</dbReference>
<dbReference type="STRING" id="4432.A0A1U8ASY8"/>
<dbReference type="Pfam" id="PF08263">
    <property type="entry name" value="LRRNT_2"/>
    <property type="match status" value="1"/>
</dbReference>
<comment type="similarity">
    <text evidence="7">Belongs to the polygalacturonase-inhibiting protein family.</text>
</comment>
<sequence length="344" mass="38298">MGVHGITGSLSLPLVFLFLVSSSLPSLTISASSSVRCHPDDKTALLKIKQSFTSKFPSDVTPWDPNTDCCDWGYVQCDDQTNRVNVLNIFNTGMDRIPEAIGDLPYLEILQLQRVTKISGSIPYSITKLQNLKIIRMWRINLSGSIPEFLTQLKNLESLDLSYNRLSGPIPASLANLQKLRYLYLDWNKLTGRIPDSFGRFNTTGGFSLDLSNNLLSGEVPASLAEFNYVSIDLSYNKLVGDVSVLLRENGAAQNVYLSNNLFDFDLSKVRFPKNLSFLKLSHNRIRGSIPEQITELPSLQVFDVSYNRLCGRIPVGGNVQNIAVGYFIHNKCLCGPPLPNQCK</sequence>
<dbReference type="InterPro" id="IPR001611">
    <property type="entry name" value="Leu-rich_rpt"/>
</dbReference>
<dbReference type="FunFam" id="3.80.10.10:FF:000400">
    <property type="entry name" value="Nuclear pore complex protein NUP107"/>
    <property type="match status" value="1"/>
</dbReference>
<protein>
    <submittedName>
        <fullName evidence="11">Polygalacturonase inhibitor-like</fullName>
    </submittedName>
</protein>
<evidence type="ECO:0000259" key="8">
    <source>
        <dbReference type="Pfam" id="PF08263"/>
    </source>
</evidence>
<dbReference type="SUPFAM" id="SSF52058">
    <property type="entry name" value="L domain-like"/>
    <property type="match status" value="1"/>
</dbReference>
<dbReference type="InterPro" id="IPR051848">
    <property type="entry name" value="PGIP"/>
</dbReference>